<reference evidence="1 2" key="1">
    <citation type="submission" date="2019-01" db="EMBL/GenBank/DDBJ databases">
        <authorList>
            <consortium name="Pathogen Informatics"/>
        </authorList>
    </citation>
    <scope>NUCLEOTIDE SEQUENCE [LARGE SCALE GENOMIC DNA]</scope>
    <source>
        <strain evidence="1 2">NCTC10186</strain>
    </source>
</reference>
<proteinExistence type="predicted"/>
<protein>
    <submittedName>
        <fullName evidence="1">Antimicrobial peptide ABC system ATP-binding protein SapF</fullName>
    </submittedName>
</protein>
<dbReference type="RefSeq" id="WP_119571889.1">
    <property type="nucleotide sequence ID" value="NZ_LR215031.1"/>
</dbReference>
<dbReference type="Proteomes" id="UP000289862">
    <property type="component" value="Chromosome"/>
</dbReference>
<evidence type="ECO:0000313" key="1">
    <source>
        <dbReference type="EMBL" id="VEU72664.1"/>
    </source>
</evidence>
<keyword evidence="1" id="KW-0547">Nucleotide-binding</keyword>
<dbReference type="AlphaFoldDB" id="A0A449AYU5"/>
<gene>
    <name evidence="1" type="ORF">NCTC10186_00130</name>
</gene>
<accession>A0A449AYU5</accession>
<name>A0A449AYU5_9BACT</name>
<keyword evidence="2" id="KW-1185">Reference proteome</keyword>
<dbReference type="OrthoDB" id="395563at2"/>
<sequence length="809" mass="96554">MESKTSLFAIKNIFAKIDNNSGNDFLSIPFIHIIKGEKTAFYINEKNDVLTFNNLLKVLKNDKNASLAFFENFEEGKDREIRVISDKKNISKKIAIFDTMEIINDDDYSVSLFEILENARKTPDSKEIINETNLLFNDFEFTFKNTLYNIINKYSKEIINVNQDKLRTAKIIYKKLQANHIAVDGDYLKSVLEELNELGEEYQNDLFSLYLELFQEIKNNHVKLLENYRFSNTVIQKRLIKNYIRRLNYMKQIKHTSINKVEADLKVRDYQFEIEYYKKHAKAINHRASWLLDYLIRGIIKEMRTLKYKLKLVDRHSFEFFEIYKDYQIKRKVFKLLQSNKNKLLFLSPDKIWKLNGQLNSEIKLFINESFRVKKDDSELFKRRKIKNLIHTQFDFKIDLYLSESKEQQLLIEEKIAHLKNQIQEFSSKHFEQVSSERNITEIHNFEQKIKMAKAELQWLTYRERNLFNSLLKSKEIKIKRLISSVKVAQTEITKLRNQLVYLKKTYPTIFSHYENLYKQLEIFHNFIKRASWMTDFLIQLANFTTSKFSSNQKIIRTYKTIIKFVNYIEIISIPKQNYLIPYNDLKLVDRAKLKLMQFVLAKTELLFVKDNNLINNEVRAEFLRVLFRMSEKYSLNFAFVTSHAGVIKENFDRMHFFNNYTLVEGGLTSEVFANPIHPTVKEIVFEKKYTKLNTRDTNEFIYDDIFLIEDNNHYVYCSLLQLQVWSNQEQGQIDNLSELESHDYDEFNYGNFEDNEFVSVFEGKQFVLTDSVDLETNLEKFNPGSFYKELLANPDEEFTVDENEELAF</sequence>
<keyword evidence="1" id="KW-0067">ATP-binding</keyword>
<dbReference type="GO" id="GO:0005524">
    <property type="term" value="F:ATP binding"/>
    <property type="evidence" value="ECO:0007669"/>
    <property type="project" value="UniProtKB-KW"/>
</dbReference>
<organism evidence="1 2">
    <name type="scientific">Mycoplasmopsis gallopavonis</name>
    <dbReference type="NCBI Taxonomy" id="76629"/>
    <lineage>
        <taxon>Bacteria</taxon>
        <taxon>Bacillati</taxon>
        <taxon>Mycoplasmatota</taxon>
        <taxon>Mycoplasmoidales</taxon>
        <taxon>Metamycoplasmataceae</taxon>
        <taxon>Mycoplasmopsis</taxon>
    </lineage>
</organism>
<dbReference type="EMBL" id="LR215031">
    <property type="protein sequence ID" value="VEU72664.1"/>
    <property type="molecule type" value="Genomic_DNA"/>
</dbReference>
<dbReference type="KEGG" id="mgal:NCTC10186_00130"/>
<dbReference type="NCBIfam" id="NF045976">
    <property type="entry name" value="MAG1360_fam"/>
    <property type="match status" value="1"/>
</dbReference>
<evidence type="ECO:0000313" key="2">
    <source>
        <dbReference type="Proteomes" id="UP000289862"/>
    </source>
</evidence>